<reference evidence="2" key="1">
    <citation type="journal article" date="2020" name="Stud. Mycol.">
        <title>101 Dothideomycetes genomes: A test case for predicting lifestyles and emergence of pathogens.</title>
        <authorList>
            <person name="Haridas S."/>
            <person name="Albert R."/>
            <person name="Binder M."/>
            <person name="Bloem J."/>
            <person name="LaButti K."/>
            <person name="Salamov A."/>
            <person name="Andreopoulos B."/>
            <person name="Baker S."/>
            <person name="Barry K."/>
            <person name="Bills G."/>
            <person name="Bluhm B."/>
            <person name="Cannon C."/>
            <person name="Castanera R."/>
            <person name="Culley D."/>
            <person name="Daum C."/>
            <person name="Ezra D."/>
            <person name="Gonzalez J."/>
            <person name="Henrissat B."/>
            <person name="Kuo A."/>
            <person name="Liang C."/>
            <person name="Lipzen A."/>
            <person name="Lutzoni F."/>
            <person name="Magnuson J."/>
            <person name="Mondo S."/>
            <person name="Nolan M."/>
            <person name="Ohm R."/>
            <person name="Pangilinan J."/>
            <person name="Park H.-J."/>
            <person name="Ramirez L."/>
            <person name="Alfaro M."/>
            <person name="Sun H."/>
            <person name="Tritt A."/>
            <person name="Yoshinaga Y."/>
            <person name="Zwiers L.-H."/>
            <person name="Turgeon B."/>
            <person name="Goodwin S."/>
            <person name="Spatafora J."/>
            <person name="Crous P."/>
            <person name="Grigoriev I."/>
        </authorList>
    </citation>
    <scope>NUCLEOTIDE SEQUENCE [LARGE SCALE GENOMIC DNA]</scope>
    <source>
        <strain evidence="2">CBS 304.66</strain>
    </source>
</reference>
<name>A0A9P4KDH4_9PLEO</name>
<keyword evidence="2" id="KW-1185">Reference proteome</keyword>
<dbReference type="Proteomes" id="UP000800093">
    <property type="component" value="Unassembled WGS sequence"/>
</dbReference>
<proteinExistence type="predicted"/>
<evidence type="ECO:0000313" key="2">
    <source>
        <dbReference type="Proteomes" id="UP000800093"/>
    </source>
</evidence>
<organism evidence="1 2">
    <name type="scientific">Lojkania enalia</name>
    <dbReference type="NCBI Taxonomy" id="147567"/>
    <lineage>
        <taxon>Eukaryota</taxon>
        <taxon>Fungi</taxon>
        <taxon>Dikarya</taxon>
        <taxon>Ascomycota</taxon>
        <taxon>Pezizomycotina</taxon>
        <taxon>Dothideomycetes</taxon>
        <taxon>Pleosporomycetidae</taxon>
        <taxon>Pleosporales</taxon>
        <taxon>Pleosporales incertae sedis</taxon>
        <taxon>Lojkania</taxon>
    </lineage>
</organism>
<comment type="caution">
    <text evidence="1">The sequence shown here is derived from an EMBL/GenBank/DDBJ whole genome shotgun (WGS) entry which is preliminary data.</text>
</comment>
<dbReference type="EMBL" id="ML986604">
    <property type="protein sequence ID" value="KAF2265683.1"/>
    <property type="molecule type" value="Genomic_DNA"/>
</dbReference>
<accession>A0A9P4KDH4</accession>
<dbReference type="AlphaFoldDB" id="A0A9P4KDH4"/>
<sequence length="159" mass="18129">MGKPRTEEDREGGTPFDGGLTIVPDSYTAANAIGECRKQNDQHILRLQVLHTFCLGPCYFWFNVTSNGEFFGLQTPHVSPIIILFRSYFQEVRNGYPSVDVLLARASYISTLLESITFRNVAQLRNYSTHTTTPNSRRAVYFSGESVRWRQSRELAFPN</sequence>
<protein>
    <submittedName>
        <fullName evidence="1">Uncharacterized protein</fullName>
    </submittedName>
</protein>
<gene>
    <name evidence="1" type="ORF">CC78DRAFT_579181</name>
</gene>
<evidence type="ECO:0000313" key="1">
    <source>
        <dbReference type="EMBL" id="KAF2265683.1"/>
    </source>
</evidence>